<dbReference type="AlphaFoldDB" id="X1KPL5"/>
<reference evidence="1" key="1">
    <citation type="journal article" date="2014" name="Front. Microbiol.">
        <title>High frequency of phylogenetically diverse reductive dehalogenase-homologous genes in deep subseafloor sedimentary metagenomes.</title>
        <authorList>
            <person name="Kawai M."/>
            <person name="Futagami T."/>
            <person name="Toyoda A."/>
            <person name="Takaki Y."/>
            <person name="Nishi S."/>
            <person name="Hori S."/>
            <person name="Arai W."/>
            <person name="Tsubouchi T."/>
            <person name="Morono Y."/>
            <person name="Uchiyama I."/>
            <person name="Ito T."/>
            <person name="Fujiyama A."/>
            <person name="Inagaki F."/>
            <person name="Takami H."/>
        </authorList>
    </citation>
    <scope>NUCLEOTIDE SEQUENCE</scope>
    <source>
        <strain evidence="1">Expedition CK06-06</strain>
    </source>
</reference>
<proteinExistence type="predicted"/>
<evidence type="ECO:0000313" key="1">
    <source>
        <dbReference type="EMBL" id="GAI09007.1"/>
    </source>
</evidence>
<gene>
    <name evidence="1" type="ORF">S06H3_17657</name>
</gene>
<protein>
    <submittedName>
        <fullName evidence="1">Uncharacterized protein</fullName>
    </submittedName>
</protein>
<comment type="caution">
    <text evidence="1">The sequence shown here is derived from an EMBL/GenBank/DDBJ whole genome shotgun (WGS) entry which is preliminary data.</text>
</comment>
<name>X1KPL5_9ZZZZ</name>
<accession>X1KPL5</accession>
<organism evidence="1">
    <name type="scientific">marine sediment metagenome</name>
    <dbReference type="NCBI Taxonomy" id="412755"/>
    <lineage>
        <taxon>unclassified sequences</taxon>
        <taxon>metagenomes</taxon>
        <taxon>ecological metagenomes</taxon>
    </lineage>
</organism>
<feature type="non-terminal residue" evidence="1">
    <location>
        <position position="1"/>
    </location>
</feature>
<dbReference type="EMBL" id="BARV01008850">
    <property type="protein sequence ID" value="GAI09007.1"/>
    <property type="molecule type" value="Genomic_DNA"/>
</dbReference>
<sequence>VLESRDYPVQAYRACMAIMSHTKDCPSYVIENASRKALDLEIYSYKYFKMIIKKESMKKAKDKRKSKIIVHSNLRGSGAYAGGGINA</sequence>